<dbReference type="InterPro" id="IPR004391">
    <property type="entry name" value="Glu_race"/>
</dbReference>
<dbReference type="Pfam" id="PF01177">
    <property type="entry name" value="Asp_Glu_race"/>
    <property type="match status" value="1"/>
</dbReference>
<evidence type="ECO:0000313" key="9">
    <source>
        <dbReference type="EMBL" id="OAD41990.1"/>
    </source>
</evidence>
<feature type="active site" description="Proton donor/acceptor" evidence="7">
    <location>
        <position position="190"/>
    </location>
</feature>
<name>A0A167I185_9BURK</name>
<organism evidence="8 11">
    <name type="scientific">Hydrogenophaga crassostreae</name>
    <dbReference type="NCBI Taxonomy" id="1763535"/>
    <lineage>
        <taxon>Bacteria</taxon>
        <taxon>Pseudomonadati</taxon>
        <taxon>Pseudomonadota</taxon>
        <taxon>Betaproteobacteria</taxon>
        <taxon>Burkholderiales</taxon>
        <taxon>Comamonadaceae</taxon>
        <taxon>Hydrogenophaga</taxon>
    </lineage>
</organism>
<accession>A0A167I185</accession>
<keyword evidence="6 7" id="KW-0961">Cell wall biogenesis/degradation</keyword>
<dbReference type="Proteomes" id="UP000185680">
    <property type="component" value="Chromosome"/>
</dbReference>
<comment type="similarity">
    <text evidence="7">Belongs to the aspartate/glutamate racemases family.</text>
</comment>
<dbReference type="NCBIfam" id="TIGR00067">
    <property type="entry name" value="glut_race"/>
    <property type="match status" value="1"/>
</dbReference>
<dbReference type="UniPathway" id="UPA00219"/>
<evidence type="ECO:0000313" key="10">
    <source>
        <dbReference type="Proteomes" id="UP000185657"/>
    </source>
</evidence>
<dbReference type="EMBL" id="LVWD01000013">
    <property type="protein sequence ID" value="OAD41990.1"/>
    <property type="molecule type" value="Genomic_DNA"/>
</dbReference>
<keyword evidence="4 7" id="KW-0573">Peptidoglycan synthesis</keyword>
<sequence length="272" mass="29150">MTTLGVFDSGVGGLSVLRELQKQLPTVSCVYVADSAFAPYGERDVATIQARAQTITTYLRLHHGIKALVIACNTATAHAVEAVRATHPDLPIIGVEPALKPAAAQTVSGHVGILATRGTLSSERFLRLRTQVESSSSRTVHFWPQACDGLADAIERNRLEEVQALGQRYMTSLFNAGPQAKNIDTIVLGCTHYPFALETLQSAALGHGVRFLETGLPVARRARELLVPMMPPEPEPGLVLPPTLFSTGDATGLSGAAQRWIDPKLFAHTVSI</sequence>
<evidence type="ECO:0000313" key="11">
    <source>
        <dbReference type="Proteomes" id="UP000185680"/>
    </source>
</evidence>
<dbReference type="GO" id="GO:0008360">
    <property type="term" value="P:regulation of cell shape"/>
    <property type="evidence" value="ECO:0007669"/>
    <property type="project" value="UniProtKB-KW"/>
</dbReference>
<evidence type="ECO:0000313" key="8">
    <source>
        <dbReference type="EMBL" id="AOW13694.1"/>
    </source>
</evidence>
<dbReference type="EMBL" id="CP017476">
    <property type="protein sequence ID" value="AOW13694.1"/>
    <property type="molecule type" value="Genomic_DNA"/>
</dbReference>
<dbReference type="InterPro" id="IPR015942">
    <property type="entry name" value="Asp/Glu/hydantoin_racemase"/>
</dbReference>
<dbReference type="Gene3D" id="3.40.50.1860">
    <property type="match status" value="2"/>
</dbReference>
<evidence type="ECO:0000256" key="5">
    <source>
        <dbReference type="ARBA" id="ARBA00023235"/>
    </source>
</evidence>
<dbReference type="STRING" id="1763535.LPB072_13400"/>
<dbReference type="InterPro" id="IPR001920">
    <property type="entry name" value="Asp/Glu_race"/>
</dbReference>
<dbReference type="GO" id="GO:0008881">
    <property type="term" value="F:glutamate racemase activity"/>
    <property type="evidence" value="ECO:0007669"/>
    <property type="project" value="UniProtKB-UniRule"/>
</dbReference>
<evidence type="ECO:0000256" key="6">
    <source>
        <dbReference type="ARBA" id="ARBA00023316"/>
    </source>
</evidence>
<proteinExistence type="inferred from homology"/>
<dbReference type="Proteomes" id="UP000185657">
    <property type="component" value="Unassembled WGS sequence"/>
</dbReference>
<dbReference type="PANTHER" id="PTHR21198">
    <property type="entry name" value="GLUTAMATE RACEMASE"/>
    <property type="match status" value="1"/>
</dbReference>
<dbReference type="RefSeq" id="WP_066090659.1">
    <property type="nucleotide sequence ID" value="NZ_CP017476.1"/>
</dbReference>
<evidence type="ECO:0000256" key="3">
    <source>
        <dbReference type="ARBA" id="ARBA00022960"/>
    </source>
</evidence>
<dbReference type="PANTHER" id="PTHR21198:SF2">
    <property type="entry name" value="GLUTAMATE RACEMASE"/>
    <property type="match status" value="1"/>
</dbReference>
<dbReference type="AlphaFoldDB" id="A0A167I185"/>
<comment type="function">
    <text evidence="7">Provides the (R)-glutamate required for cell wall biosynthesis.</text>
</comment>
<evidence type="ECO:0000256" key="4">
    <source>
        <dbReference type="ARBA" id="ARBA00022984"/>
    </source>
</evidence>
<keyword evidence="5 7" id="KW-0413">Isomerase</keyword>
<keyword evidence="3 7" id="KW-0133">Cell shape</keyword>
<protein>
    <recommendedName>
        <fullName evidence="2 7">Glutamate racemase</fullName>
        <ecNumber evidence="2 7">5.1.1.3</ecNumber>
    </recommendedName>
</protein>
<reference evidence="9 10" key="1">
    <citation type="submission" date="2016-02" db="EMBL/GenBank/DDBJ databases">
        <title>Draft genome sequence of Hydrogenophaga sp. LPB0072.</title>
        <authorList>
            <person name="Shin S.-K."/>
            <person name="Yi H."/>
        </authorList>
    </citation>
    <scope>NUCLEOTIDE SEQUENCE [LARGE SCALE GENOMIC DNA]</scope>
    <source>
        <strain evidence="9 10">LPB0072</strain>
    </source>
</reference>
<feature type="binding site" evidence="7">
    <location>
        <begin position="8"/>
        <end position="9"/>
    </location>
    <ligand>
        <name>substrate</name>
    </ligand>
</feature>
<dbReference type="GO" id="GO:0009252">
    <property type="term" value="P:peptidoglycan biosynthetic process"/>
    <property type="evidence" value="ECO:0007669"/>
    <property type="project" value="UniProtKB-UniRule"/>
</dbReference>
<evidence type="ECO:0000256" key="1">
    <source>
        <dbReference type="ARBA" id="ARBA00001602"/>
    </source>
</evidence>
<feature type="binding site" evidence="7">
    <location>
        <begin position="40"/>
        <end position="41"/>
    </location>
    <ligand>
        <name>substrate</name>
    </ligand>
</feature>
<dbReference type="PROSITE" id="PS00923">
    <property type="entry name" value="ASP_GLU_RACEMASE_1"/>
    <property type="match status" value="1"/>
</dbReference>
<feature type="binding site" evidence="7">
    <location>
        <begin position="73"/>
        <end position="74"/>
    </location>
    <ligand>
        <name>substrate</name>
    </ligand>
</feature>
<dbReference type="HAMAP" id="MF_00258">
    <property type="entry name" value="Glu_racemase"/>
    <property type="match status" value="1"/>
</dbReference>
<dbReference type="OrthoDB" id="9801055at2"/>
<gene>
    <name evidence="7" type="primary">murI</name>
    <name evidence="8" type="ORF">LPB072_13400</name>
    <name evidence="9" type="ORF">LPB72_12020</name>
</gene>
<reference evidence="8 11" key="2">
    <citation type="submission" date="2016-10" db="EMBL/GenBank/DDBJ databases">
        <title>Hydorgenophaga sp. LPB0072 isolated from gastropod.</title>
        <authorList>
            <person name="Kim E."/>
            <person name="Yi H."/>
        </authorList>
    </citation>
    <scope>NUCLEOTIDE SEQUENCE [LARGE SCALE GENOMIC DNA]</scope>
    <source>
        <strain evidence="8 11">LPB0072</strain>
    </source>
</reference>
<keyword evidence="10" id="KW-1185">Reference proteome</keyword>
<feature type="active site" description="Proton donor/acceptor" evidence="7">
    <location>
        <position position="72"/>
    </location>
</feature>
<comment type="pathway">
    <text evidence="7">Cell wall biogenesis; peptidoglycan biosynthesis.</text>
</comment>
<evidence type="ECO:0000256" key="7">
    <source>
        <dbReference type="HAMAP-Rule" id="MF_00258"/>
    </source>
</evidence>
<dbReference type="KEGG" id="hyl:LPB072_13400"/>
<dbReference type="SUPFAM" id="SSF53681">
    <property type="entry name" value="Aspartate/glutamate racemase"/>
    <property type="match status" value="2"/>
</dbReference>
<dbReference type="GO" id="GO:0071555">
    <property type="term" value="P:cell wall organization"/>
    <property type="evidence" value="ECO:0007669"/>
    <property type="project" value="UniProtKB-KW"/>
</dbReference>
<comment type="catalytic activity">
    <reaction evidence="1 7">
        <text>L-glutamate = D-glutamate</text>
        <dbReference type="Rhea" id="RHEA:12813"/>
        <dbReference type="ChEBI" id="CHEBI:29985"/>
        <dbReference type="ChEBI" id="CHEBI:29986"/>
        <dbReference type="EC" id="5.1.1.3"/>
    </reaction>
</comment>
<dbReference type="EC" id="5.1.1.3" evidence="2 7"/>
<dbReference type="InterPro" id="IPR018187">
    <property type="entry name" value="Asp/Glu_racemase_AS_1"/>
</dbReference>
<evidence type="ECO:0000256" key="2">
    <source>
        <dbReference type="ARBA" id="ARBA00013090"/>
    </source>
</evidence>
<feature type="binding site" evidence="7">
    <location>
        <begin position="191"/>
        <end position="192"/>
    </location>
    <ligand>
        <name>substrate</name>
    </ligand>
</feature>